<accession>A0A1I6YTL5</accession>
<dbReference type="Proteomes" id="UP000236454">
    <property type="component" value="Unassembled WGS sequence"/>
</dbReference>
<evidence type="ECO:0000313" key="3">
    <source>
        <dbReference type="Proteomes" id="UP000236454"/>
    </source>
</evidence>
<keyword evidence="1" id="KW-0472">Membrane</keyword>
<dbReference type="AlphaFoldDB" id="A0A1I6YTL5"/>
<evidence type="ECO:0000256" key="1">
    <source>
        <dbReference type="SAM" id="Phobius"/>
    </source>
</evidence>
<evidence type="ECO:0000313" key="2">
    <source>
        <dbReference type="EMBL" id="SFT53767.1"/>
    </source>
</evidence>
<feature type="transmembrane region" description="Helical" evidence="1">
    <location>
        <begin position="46"/>
        <end position="66"/>
    </location>
</feature>
<evidence type="ECO:0008006" key="4">
    <source>
        <dbReference type="Google" id="ProtNLM"/>
    </source>
</evidence>
<reference evidence="2 3" key="1">
    <citation type="submission" date="2016-10" db="EMBL/GenBank/DDBJ databases">
        <authorList>
            <person name="de Groot N.N."/>
        </authorList>
    </citation>
    <scope>NUCLEOTIDE SEQUENCE [LARGE SCALE GENOMIC DNA]</scope>
    <source>
        <strain evidence="2 3">CGMCC 1.7005</strain>
    </source>
</reference>
<gene>
    <name evidence="2" type="ORF">SAMN05216474_1163</name>
</gene>
<dbReference type="RefSeq" id="WP_090247368.1">
    <property type="nucleotide sequence ID" value="NZ_FPAS01000001.1"/>
</dbReference>
<dbReference type="STRING" id="477690.SAMN05216474_1163"/>
<proteinExistence type="predicted"/>
<keyword evidence="1" id="KW-1133">Transmembrane helix</keyword>
<protein>
    <recommendedName>
        <fullName evidence="4">Outer membrane protein beta-barrel domain-containing protein</fullName>
    </recommendedName>
</protein>
<name>A0A1I6YTL5_9FLAO</name>
<dbReference type="EMBL" id="FPAS01000001">
    <property type="protein sequence ID" value="SFT53767.1"/>
    <property type="molecule type" value="Genomic_DNA"/>
</dbReference>
<keyword evidence="3" id="KW-1185">Reference proteome</keyword>
<dbReference type="OrthoDB" id="1466376at2"/>
<keyword evidence="1" id="KW-0812">Transmembrane</keyword>
<organism evidence="2 3">
    <name type="scientific">Lishizhenia tianjinensis</name>
    <dbReference type="NCBI Taxonomy" id="477690"/>
    <lineage>
        <taxon>Bacteria</taxon>
        <taxon>Pseudomonadati</taxon>
        <taxon>Bacteroidota</taxon>
        <taxon>Flavobacteriia</taxon>
        <taxon>Flavobacteriales</taxon>
        <taxon>Crocinitomicaceae</taxon>
        <taxon>Lishizhenia</taxon>
    </lineage>
</organism>
<sequence length="447" mass="49673">MSLTDKDIDQLFRDAANSAPQVEFKEAYWDEMNAFLDQEEKGKRGIYSMLSVGILALIGIGSLLLIPNQNKYSDGTVAEQVDALIATPQNVVAMNAAQQNSTSAVKKNNAQTTSTLAITKTASSSNEETAVESSENVVLNTKSKKTSVFNTNALTDQMLASSAIAKENTTVVNVKDEKAVEETTQVVKNKELSTPTQNAQPILLKATLDPFANLSKKIDRLSVKEPGSLASSFGNSSASSLIDFKNIQRLKDRLYIELGAGISDNYNDAIAGRSFVYNGALNYEFRKNWFRVRTGVGVNITTQSNITYTTYAKIYDFGSRNSSNELVYKELYDLYLPIEIGASFNKVSFGVGFKYNFLNHSRAEFRTYQDGALEEEGVYYGLTEGLKQNTSSAYFFVERNLFNRVDLGIKMGTYLNSRAALTEQFDMVGQDINPKYGFVYLKYNFRK</sequence>